<evidence type="ECO:0000256" key="1">
    <source>
        <dbReference type="SAM" id="Phobius"/>
    </source>
</evidence>
<keyword evidence="1" id="KW-0812">Transmembrane</keyword>
<dbReference type="Proteomes" id="UP000324222">
    <property type="component" value="Unassembled WGS sequence"/>
</dbReference>
<gene>
    <name evidence="2" type="ORF">E2C01_075729</name>
</gene>
<name>A0A5B7IJX3_PORTR</name>
<reference evidence="2 3" key="1">
    <citation type="submission" date="2019-05" db="EMBL/GenBank/DDBJ databases">
        <title>Another draft genome of Portunus trituberculatus and its Hox gene families provides insights of decapod evolution.</title>
        <authorList>
            <person name="Jeong J.-H."/>
            <person name="Song I."/>
            <person name="Kim S."/>
            <person name="Choi T."/>
            <person name="Kim D."/>
            <person name="Ryu S."/>
            <person name="Kim W."/>
        </authorList>
    </citation>
    <scope>NUCLEOTIDE SEQUENCE [LARGE SCALE GENOMIC DNA]</scope>
    <source>
        <tissue evidence="2">Muscle</tissue>
    </source>
</reference>
<comment type="caution">
    <text evidence="2">The sequence shown here is derived from an EMBL/GenBank/DDBJ whole genome shotgun (WGS) entry which is preliminary data.</text>
</comment>
<dbReference type="EMBL" id="VSRR010056017">
    <property type="protein sequence ID" value="MPC81128.1"/>
    <property type="molecule type" value="Genomic_DNA"/>
</dbReference>
<protein>
    <submittedName>
        <fullName evidence="2">Uncharacterized protein</fullName>
    </submittedName>
</protein>
<sequence length="90" mass="9844">MRGSEPASPRTASTVVLSRELSAQQGLADRMGSVVVVVVAGFMFYVVGRGSADRRGERSIRITTSVDRRGEHKVEFRIILDIVLKLAAEK</sequence>
<evidence type="ECO:0000313" key="3">
    <source>
        <dbReference type="Proteomes" id="UP000324222"/>
    </source>
</evidence>
<feature type="transmembrane region" description="Helical" evidence="1">
    <location>
        <begin position="31"/>
        <end position="48"/>
    </location>
</feature>
<dbReference type="AlphaFoldDB" id="A0A5B7IJX3"/>
<evidence type="ECO:0000313" key="2">
    <source>
        <dbReference type="EMBL" id="MPC81128.1"/>
    </source>
</evidence>
<keyword evidence="1" id="KW-1133">Transmembrane helix</keyword>
<organism evidence="2 3">
    <name type="scientific">Portunus trituberculatus</name>
    <name type="common">Swimming crab</name>
    <name type="synonym">Neptunus trituberculatus</name>
    <dbReference type="NCBI Taxonomy" id="210409"/>
    <lineage>
        <taxon>Eukaryota</taxon>
        <taxon>Metazoa</taxon>
        <taxon>Ecdysozoa</taxon>
        <taxon>Arthropoda</taxon>
        <taxon>Crustacea</taxon>
        <taxon>Multicrustacea</taxon>
        <taxon>Malacostraca</taxon>
        <taxon>Eumalacostraca</taxon>
        <taxon>Eucarida</taxon>
        <taxon>Decapoda</taxon>
        <taxon>Pleocyemata</taxon>
        <taxon>Brachyura</taxon>
        <taxon>Eubrachyura</taxon>
        <taxon>Portunoidea</taxon>
        <taxon>Portunidae</taxon>
        <taxon>Portuninae</taxon>
        <taxon>Portunus</taxon>
    </lineage>
</organism>
<keyword evidence="3" id="KW-1185">Reference proteome</keyword>
<accession>A0A5B7IJX3</accession>
<proteinExistence type="predicted"/>
<keyword evidence="1" id="KW-0472">Membrane</keyword>